<name>A0ABD0JNA2_9CAEN</name>
<dbReference type="Proteomes" id="UP001519460">
    <property type="component" value="Unassembled WGS sequence"/>
</dbReference>
<protein>
    <submittedName>
        <fullName evidence="1">Uncharacterized protein</fullName>
    </submittedName>
</protein>
<gene>
    <name evidence="1" type="ORF">BaRGS_00032636</name>
</gene>
<reference evidence="1 2" key="1">
    <citation type="journal article" date="2023" name="Sci. Data">
        <title>Genome assembly of the Korean intertidal mud-creeper Batillaria attramentaria.</title>
        <authorList>
            <person name="Patra A.K."/>
            <person name="Ho P.T."/>
            <person name="Jun S."/>
            <person name="Lee S.J."/>
            <person name="Kim Y."/>
            <person name="Won Y.J."/>
        </authorList>
    </citation>
    <scope>NUCLEOTIDE SEQUENCE [LARGE SCALE GENOMIC DNA]</scope>
    <source>
        <strain evidence="1">Wonlab-2016</strain>
    </source>
</reference>
<dbReference type="AlphaFoldDB" id="A0ABD0JNA2"/>
<keyword evidence="2" id="KW-1185">Reference proteome</keyword>
<evidence type="ECO:0000313" key="2">
    <source>
        <dbReference type="Proteomes" id="UP001519460"/>
    </source>
</evidence>
<sequence>MTQQTKTVSMSEAGSLDFAKQPPLQLLKWHFFSSIQHAYIFNCDFDRGIFSSPTHSNGLPCFSPTAAGYSMHVQQWVALFQPYRRRLQYARAAMCQDSAK</sequence>
<accession>A0ABD0JNA2</accession>
<dbReference type="EMBL" id="JACVVK020000384">
    <property type="protein sequence ID" value="KAK7476143.1"/>
    <property type="molecule type" value="Genomic_DNA"/>
</dbReference>
<comment type="caution">
    <text evidence="1">The sequence shown here is derived from an EMBL/GenBank/DDBJ whole genome shotgun (WGS) entry which is preliminary data.</text>
</comment>
<organism evidence="1 2">
    <name type="scientific">Batillaria attramentaria</name>
    <dbReference type="NCBI Taxonomy" id="370345"/>
    <lineage>
        <taxon>Eukaryota</taxon>
        <taxon>Metazoa</taxon>
        <taxon>Spiralia</taxon>
        <taxon>Lophotrochozoa</taxon>
        <taxon>Mollusca</taxon>
        <taxon>Gastropoda</taxon>
        <taxon>Caenogastropoda</taxon>
        <taxon>Sorbeoconcha</taxon>
        <taxon>Cerithioidea</taxon>
        <taxon>Batillariidae</taxon>
        <taxon>Batillaria</taxon>
    </lineage>
</organism>
<evidence type="ECO:0000313" key="1">
    <source>
        <dbReference type="EMBL" id="KAK7476143.1"/>
    </source>
</evidence>
<proteinExistence type="predicted"/>